<evidence type="ECO:0000256" key="2">
    <source>
        <dbReference type="SAM" id="MobiDB-lite"/>
    </source>
</evidence>
<feature type="compositionally biased region" description="Low complexity" evidence="2">
    <location>
        <begin position="326"/>
        <end position="337"/>
    </location>
</feature>
<feature type="compositionally biased region" description="Low complexity" evidence="2">
    <location>
        <begin position="49"/>
        <end position="59"/>
    </location>
</feature>
<comment type="caution">
    <text evidence="3">The sequence shown here is derived from an EMBL/GenBank/DDBJ whole genome shotgun (WGS) entry which is preliminary data.</text>
</comment>
<reference evidence="3" key="1">
    <citation type="journal article" date="2020" name="bioRxiv">
        <title>Comparative genomics of Chlamydomonas.</title>
        <authorList>
            <person name="Craig R.J."/>
            <person name="Hasan A.R."/>
            <person name="Ness R.W."/>
            <person name="Keightley P.D."/>
        </authorList>
    </citation>
    <scope>NUCLEOTIDE SEQUENCE</scope>
    <source>
        <strain evidence="3">CCAP 11/173</strain>
    </source>
</reference>
<proteinExistence type="predicted"/>
<name>A0A835W767_9CHLO</name>
<dbReference type="Proteomes" id="UP000613740">
    <property type="component" value="Unassembled WGS sequence"/>
</dbReference>
<feature type="region of interest" description="Disordered" evidence="2">
    <location>
        <begin position="458"/>
        <end position="606"/>
    </location>
</feature>
<feature type="compositionally biased region" description="Pro residues" evidence="2">
    <location>
        <begin position="587"/>
        <end position="596"/>
    </location>
</feature>
<evidence type="ECO:0000256" key="1">
    <source>
        <dbReference type="ARBA" id="ARBA00022581"/>
    </source>
</evidence>
<dbReference type="PANTHER" id="PTHR13037:SF24">
    <property type="entry name" value="POLYCOMB PROTEIN PCL-RELATED"/>
    <property type="match status" value="1"/>
</dbReference>
<feature type="compositionally biased region" description="Low complexity" evidence="2">
    <location>
        <begin position="597"/>
        <end position="606"/>
    </location>
</feature>
<feature type="region of interest" description="Disordered" evidence="2">
    <location>
        <begin position="657"/>
        <end position="698"/>
    </location>
</feature>
<organism evidence="3 4">
    <name type="scientific">Chlamydomonas schloesseri</name>
    <dbReference type="NCBI Taxonomy" id="2026947"/>
    <lineage>
        <taxon>Eukaryota</taxon>
        <taxon>Viridiplantae</taxon>
        <taxon>Chlorophyta</taxon>
        <taxon>core chlorophytes</taxon>
        <taxon>Chlorophyceae</taxon>
        <taxon>CS clade</taxon>
        <taxon>Chlamydomonadales</taxon>
        <taxon>Chlamydomonadaceae</taxon>
        <taxon>Chlamydomonas</taxon>
    </lineage>
</organism>
<feature type="region of interest" description="Disordered" evidence="2">
    <location>
        <begin position="8"/>
        <end position="64"/>
    </location>
</feature>
<evidence type="ECO:0000313" key="3">
    <source>
        <dbReference type="EMBL" id="KAG2441985.1"/>
    </source>
</evidence>
<sequence length="1225" mass="120776">MSCICISKDDVAQPLARAAPRPPQPGDSGGNDAHGSTPMRPGAPKPRGRVTTAATTTVGSPGAEDVSVSGAAGLAFVTPSGHLNLPPLDFDALSGLAGGGGDAAGGGGVRCPFPAPPAPAGGSGGATAANARGCYMNPRMLPSRPTTVEEGGALGSPGLARGWRGGPAAAAAAALGCKARRQRHYHHNHGHTHHHREAAAGGSGGGDGSNGGGVVSSSPPSRNTTEDGFLTHLAPPPRPAALSPLGTSRGAAGSVTAAAVGAGATPSTPGVDYARPFSGTSSIFSAGVSVSGGAARTGTATGAAALPDLPEGIWSPDGRATSRTLTAGTDASAAAAAADDDGDGGTDDDRRERRWVRRLLTGLRGADGRTRTPSVVVFTRPRPPLSQRVVGQSWWTKIRGWVAAGRLAPGSGGAAATSTAAADAAPFSDADTSVRQRSGPCHPDACATGPVCIAGGSPAPLDSRRSGPGFGAEPGCPDVDCSHHADRCDDTSGRLRRDSSPTARPVAAPLPPPKAAARQQQPRPPLTPSPLQPLSFVEGFGHGHDVSSRECTPIGSAPHPRALAPMPAPHPQLLLQQRPSNPRFGHRPPPAVPLPHPATTTAGTAADADATETVFSPAAARLASEDLSVRGGNAVLLYDGSHHHEQVLAAYGLLQPHRSRGSSPCSTKSAMSSSSCGKPAAGDSDGGGGDTRPCYSRSSSGISAAAAAATVADGCGSLVGAGGSRRGLRACASLRHTPSPPLPPPPEDLTDLDTDAEAEAQEQDAMMASFRPLAQLLTRSPAGQQQPWQQPQQQPPRPAPVRHSGSGAAAATAVAAHAGLAPAGAQSAVAATVPPRPPPVTRLLESAFVVVSAQALPPVPQPQPQPPRGLGRACSERVAADACLWPAGAAASAAAGHASHGAERKGRGGVEDRVRGGLTFRNFLSQKSGGGADADAYVRTTGGGDGAGGGGGGLRATAGMDAKASCADSDSDADCDVPIFDVLQRAAPADGTGRGGRLALLQPPGQQQDICAAAPAGSSALQPEASSPSPLTCTPTKDLGGPGAIEYVGDTLPPRRTRPRRHTDAAGSGSGACGPPSAGPPSGASPILAAGTTTVSGCGPRLTRGGGGGSRRGLLRNGSSGGGTRGSAHGGGGGGGAMGHVWGSGLCDSNVSDGDTQEWLLGDSIAGVTGSSRIVAAAAAATRGGGAPATGAPPAAATAATAAAADWLNGYLPGSLSRNSELILT</sequence>
<dbReference type="OrthoDB" id="10666134at2759"/>
<protein>
    <submittedName>
        <fullName evidence="3">Uncharacterized protein</fullName>
    </submittedName>
</protein>
<feature type="region of interest" description="Disordered" evidence="2">
    <location>
        <begin position="1014"/>
        <end position="1135"/>
    </location>
</feature>
<feature type="compositionally biased region" description="Pro residues" evidence="2">
    <location>
        <begin position="522"/>
        <end position="531"/>
    </location>
</feature>
<keyword evidence="1" id="KW-0945">Host-virus interaction</keyword>
<dbReference type="PANTHER" id="PTHR13037">
    <property type="entry name" value="FORMIN"/>
    <property type="match status" value="1"/>
</dbReference>
<feature type="compositionally biased region" description="Low complexity" evidence="2">
    <location>
        <begin position="662"/>
        <end position="675"/>
    </location>
</feature>
<feature type="compositionally biased region" description="Low complexity" evidence="2">
    <location>
        <begin position="804"/>
        <end position="813"/>
    </location>
</feature>
<feature type="region of interest" description="Disordered" evidence="2">
    <location>
        <begin position="302"/>
        <end position="349"/>
    </location>
</feature>
<feature type="region of interest" description="Disordered" evidence="2">
    <location>
        <begin position="184"/>
        <end position="250"/>
    </location>
</feature>
<gene>
    <name evidence="3" type="ORF">HYH02_009778</name>
</gene>
<feature type="compositionally biased region" description="Basic residues" evidence="2">
    <location>
        <begin position="184"/>
        <end position="196"/>
    </location>
</feature>
<feature type="compositionally biased region" description="Gly residues" evidence="2">
    <location>
        <begin position="1119"/>
        <end position="1135"/>
    </location>
</feature>
<feature type="compositionally biased region" description="Pro residues" evidence="2">
    <location>
        <begin position="738"/>
        <end position="747"/>
    </location>
</feature>
<feature type="compositionally biased region" description="Basic and acidic residues" evidence="2">
    <location>
        <begin position="480"/>
        <end position="499"/>
    </location>
</feature>
<keyword evidence="4" id="KW-1185">Reference proteome</keyword>
<feature type="compositionally biased region" description="Gly residues" evidence="2">
    <location>
        <begin position="201"/>
        <end position="214"/>
    </location>
</feature>
<feature type="region of interest" description="Disordered" evidence="2">
    <location>
        <begin position="733"/>
        <end position="752"/>
    </location>
</feature>
<accession>A0A835W767</accession>
<evidence type="ECO:0000313" key="4">
    <source>
        <dbReference type="Proteomes" id="UP000613740"/>
    </source>
</evidence>
<dbReference type="EMBL" id="JAEHOD010000034">
    <property type="protein sequence ID" value="KAG2441985.1"/>
    <property type="molecule type" value="Genomic_DNA"/>
</dbReference>
<feature type="compositionally biased region" description="Low complexity" evidence="2">
    <location>
        <begin position="240"/>
        <end position="250"/>
    </location>
</feature>
<feature type="compositionally biased region" description="Low complexity" evidence="2">
    <location>
        <begin position="1073"/>
        <end position="1103"/>
    </location>
</feature>
<feature type="region of interest" description="Disordered" evidence="2">
    <location>
        <begin position="780"/>
        <end position="813"/>
    </location>
</feature>
<feature type="compositionally biased region" description="Polar residues" evidence="2">
    <location>
        <begin position="1019"/>
        <end position="1035"/>
    </location>
</feature>
<feature type="compositionally biased region" description="Low complexity" evidence="2">
    <location>
        <begin position="781"/>
        <end position="792"/>
    </location>
</feature>
<dbReference type="AlphaFoldDB" id="A0A835W767"/>